<gene>
    <name evidence="1" type="ORF">P0Y55_12020</name>
</gene>
<dbReference type="EMBL" id="CP119317">
    <property type="protein sequence ID" value="WEK53313.1"/>
    <property type="molecule type" value="Genomic_DNA"/>
</dbReference>
<dbReference type="AlphaFoldDB" id="A0AA95EXU5"/>
<dbReference type="Proteomes" id="UP001178662">
    <property type="component" value="Chromosome"/>
</dbReference>
<reference evidence="1" key="1">
    <citation type="submission" date="2023-03" db="EMBL/GenBank/DDBJ databases">
        <title>Andean soil-derived lignocellulolytic bacterial consortium as a source of novel taxa and putative plastic-active enzymes.</title>
        <authorList>
            <person name="Diaz-Garcia L."/>
            <person name="Chuvochina M."/>
            <person name="Feuerriegel G."/>
            <person name="Bunk B."/>
            <person name="Sproer C."/>
            <person name="Streit W.R."/>
            <person name="Rodriguez L.M."/>
            <person name="Overmann J."/>
            <person name="Jimenez D.J."/>
        </authorList>
    </citation>
    <scope>NUCLEOTIDE SEQUENCE</scope>
    <source>
        <strain evidence="1">MAG 2441</strain>
    </source>
</reference>
<sequence length="106" mass="10746">MAVSAKRLAQSALSATVTARYTAGAGVTAQITEIWLANTGTTDRIVSLYQGGTATTNMIATGVKVPNGGSVCLGDLKIVVAATQVLAAKQDVGTDITMTLFGVEEA</sequence>
<accession>A0AA95EXU5</accession>
<evidence type="ECO:0000313" key="2">
    <source>
        <dbReference type="Proteomes" id="UP001178662"/>
    </source>
</evidence>
<keyword evidence="2" id="KW-1185">Reference proteome</keyword>
<organism evidence="1 2">
    <name type="scientific">Candidatus Cohnella colombiensis</name>
    <dbReference type="NCBI Taxonomy" id="3121368"/>
    <lineage>
        <taxon>Bacteria</taxon>
        <taxon>Bacillati</taxon>
        <taxon>Bacillota</taxon>
        <taxon>Bacilli</taxon>
        <taxon>Bacillales</taxon>
        <taxon>Paenibacillaceae</taxon>
        <taxon>Cohnella</taxon>
    </lineage>
</organism>
<evidence type="ECO:0000313" key="1">
    <source>
        <dbReference type="EMBL" id="WEK53313.1"/>
    </source>
</evidence>
<protein>
    <submittedName>
        <fullName evidence="1">Uncharacterized protein</fullName>
    </submittedName>
</protein>
<proteinExistence type="predicted"/>
<name>A0AA95EXU5_9BACL</name>